<feature type="compositionally biased region" description="Acidic residues" evidence="1">
    <location>
        <begin position="598"/>
        <end position="618"/>
    </location>
</feature>
<dbReference type="Gene3D" id="1.10.418.10">
    <property type="entry name" value="Calponin-like domain"/>
    <property type="match status" value="1"/>
</dbReference>
<dbReference type="Proteomes" id="UP001209540">
    <property type="component" value="Unassembled WGS sequence"/>
</dbReference>
<dbReference type="PROSITE" id="PS50003">
    <property type="entry name" value="PH_DOMAIN"/>
    <property type="match status" value="1"/>
</dbReference>
<evidence type="ECO:0000259" key="3">
    <source>
        <dbReference type="PROSITE" id="PS50010"/>
    </source>
</evidence>
<organism evidence="5 6">
    <name type="scientific">Phascolomyces articulosus</name>
    <dbReference type="NCBI Taxonomy" id="60185"/>
    <lineage>
        <taxon>Eukaryota</taxon>
        <taxon>Fungi</taxon>
        <taxon>Fungi incertae sedis</taxon>
        <taxon>Mucoromycota</taxon>
        <taxon>Mucoromycotina</taxon>
        <taxon>Mucoromycetes</taxon>
        <taxon>Mucorales</taxon>
        <taxon>Lichtheimiaceae</taxon>
        <taxon>Phascolomyces</taxon>
    </lineage>
</organism>
<feature type="region of interest" description="Disordered" evidence="1">
    <location>
        <begin position="71"/>
        <end position="133"/>
    </location>
</feature>
<evidence type="ECO:0000313" key="5">
    <source>
        <dbReference type="EMBL" id="KAI9270562.1"/>
    </source>
</evidence>
<feature type="compositionally biased region" description="Polar residues" evidence="1">
    <location>
        <begin position="71"/>
        <end position="81"/>
    </location>
</feature>
<dbReference type="GO" id="GO:0005085">
    <property type="term" value="F:guanyl-nucleotide exchange factor activity"/>
    <property type="evidence" value="ECO:0007669"/>
    <property type="project" value="InterPro"/>
</dbReference>
<dbReference type="InterPro" id="IPR001331">
    <property type="entry name" value="GDS_CDC24_CS"/>
</dbReference>
<dbReference type="GO" id="GO:0005737">
    <property type="term" value="C:cytoplasm"/>
    <property type="evidence" value="ECO:0007669"/>
    <property type="project" value="TreeGrafter"/>
</dbReference>
<comment type="caution">
    <text evidence="5">The sequence shown here is derived from an EMBL/GenBank/DDBJ whole genome shotgun (WGS) entry which is preliminary data.</text>
</comment>
<dbReference type="GO" id="GO:0043332">
    <property type="term" value="C:mating projection tip"/>
    <property type="evidence" value="ECO:0007669"/>
    <property type="project" value="TreeGrafter"/>
</dbReference>
<feature type="region of interest" description="Disordered" evidence="1">
    <location>
        <begin position="1"/>
        <end position="24"/>
    </location>
</feature>
<dbReference type="SUPFAM" id="SSF50729">
    <property type="entry name" value="PH domain-like"/>
    <property type="match status" value="1"/>
</dbReference>
<accession>A0AAD5K5L9</accession>
<dbReference type="AlphaFoldDB" id="A0AAD5K5L9"/>
<dbReference type="InterPro" id="IPR000270">
    <property type="entry name" value="PB1_dom"/>
</dbReference>
<dbReference type="InterPro" id="IPR053793">
    <property type="entry name" value="PB1-like"/>
</dbReference>
<reference evidence="5" key="1">
    <citation type="journal article" date="2022" name="IScience">
        <title>Evolution of zygomycete secretomes and the origins of terrestrial fungal ecologies.</title>
        <authorList>
            <person name="Chang Y."/>
            <person name="Wang Y."/>
            <person name="Mondo S."/>
            <person name="Ahrendt S."/>
            <person name="Andreopoulos W."/>
            <person name="Barry K."/>
            <person name="Beard J."/>
            <person name="Benny G.L."/>
            <person name="Blankenship S."/>
            <person name="Bonito G."/>
            <person name="Cuomo C."/>
            <person name="Desiro A."/>
            <person name="Gervers K.A."/>
            <person name="Hundley H."/>
            <person name="Kuo A."/>
            <person name="LaButti K."/>
            <person name="Lang B.F."/>
            <person name="Lipzen A."/>
            <person name="O'Donnell K."/>
            <person name="Pangilinan J."/>
            <person name="Reynolds N."/>
            <person name="Sandor L."/>
            <person name="Smith M.E."/>
            <person name="Tsang A."/>
            <person name="Grigoriev I.V."/>
            <person name="Stajich J.E."/>
            <person name="Spatafora J.W."/>
        </authorList>
    </citation>
    <scope>NUCLEOTIDE SEQUENCE</scope>
    <source>
        <strain evidence="5">RSA 2281</strain>
    </source>
</reference>
<feature type="compositionally biased region" description="Basic residues" evidence="1">
    <location>
        <begin position="1"/>
        <end position="10"/>
    </location>
</feature>
<feature type="compositionally biased region" description="Basic residues" evidence="1">
    <location>
        <begin position="722"/>
        <end position="732"/>
    </location>
</feature>
<dbReference type="CDD" id="cd05992">
    <property type="entry name" value="PB1"/>
    <property type="match status" value="1"/>
</dbReference>
<dbReference type="PROSITE" id="PS00741">
    <property type="entry name" value="DH_1"/>
    <property type="match status" value="1"/>
</dbReference>
<feature type="domain" description="PH" evidence="2">
    <location>
        <begin position="450"/>
        <end position="571"/>
    </location>
</feature>
<dbReference type="Pfam" id="PF00621">
    <property type="entry name" value="RhoGEF"/>
    <property type="match status" value="1"/>
</dbReference>
<dbReference type="SUPFAM" id="SSF47576">
    <property type="entry name" value="Calponin-homology domain, CH-domain"/>
    <property type="match status" value="1"/>
</dbReference>
<dbReference type="InterPro" id="IPR000219">
    <property type="entry name" value="DH_dom"/>
</dbReference>
<feature type="region of interest" description="Disordered" evidence="1">
    <location>
        <begin position="577"/>
        <end position="734"/>
    </location>
</feature>
<gene>
    <name evidence="5" type="ORF">BDA99DRAFT_534672</name>
</gene>
<dbReference type="GO" id="GO:0031106">
    <property type="term" value="P:septin ring organization"/>
    <property type="evidence" value="ECO:0007669"/>
    <property type="project" value="TreeGrafter"/>
</dbReference>
<dbReference type="InterPro" id="IPR035899">
    <property type="entry name" value="DBL_dom_sf"/>
</dbReference>
<dbReference type="Pfam" id="PF15411">
    <property type="entry name" value="PH_10"/>
    <property type="match status" value="1"/>
</dbReference>
<dbReference type="GO" id="GO:0035556">
    <property type="term" value="P:intracellular signal transduction"/>
    <property type="evidence" value="ECO:0007669"/>
    <property type="project" value="InterPro"/>
</dbReference>
<evidence type="ECO:0000256" key="1">
    <source>
        <dbReference type="SAM" id="MobiDB-lite"/>
    </source>
</evidence>
<feature type="compositionally biased region" description="Polar residues" evidence="1">
    <location>
        <begin position="631"/>
        <end position="646"/>
    </location>
</feature>
<dbReference type="CDD" id="cd00160">
    <property type="entry name" value="RhoGEF"/>
    <property type="match status" value="1"/>
</dbReference>
<dbReference type="GO" id="GO:0000935">
    <property type="term" value="C:division septum"/>
    <property type="evidence" value="ECO:0007669"/>
    <property type="project" value="TreeGrafter"/>
</dbReference>
<dbReference type="InterPro" id="IPR011993">
    <property type="entry name" value="PH-like_dom_sf"/>
</dbReference>
<dbReference type="Gene3D" id="2.30.29.30">
    <property type="entry name" value="Pleckstrin-homology domain (PH domain)/Phosphotyrosine-binding domain (PTB)"/>
    <property type="match status" value="1"/>
</dbReference>
<dbReference type="Gene3D" id="3.10.20.90">
    <property type="entry name" value="Phosphatidylinositol 3-kinase Catalytic Subunit, Chain A, domain 1"/>
    <property type="match status" value="1"/>
</dbReference>
<proteinExistence type="predicted"/>
<dbReference type="PROSITE" id="PS51745">
    <property type="entry name" value="PB1"/>
    <property type="match status" value="1"/>
</dbReference>
<sequence>MATLTLKRRAPSLGALPPAAPTTPVVIDTPLPSASNINKAAVQGASLYHTCRSVLDRLASVEGMTDFLDMTITSDDQPSQNTTTSTPIHPSSSTSTSSSTSSTGIAEPTTPTTSTTPILGATHTSSSNNNNNNHTTDPLSKLWSICRRGLPLCILYNALQPERPLKVDDRDPNLNQINTCKASVYHFLVACRNQLEFPEDDVFTITDLYSNDTNGFVKVVNTINKILQLLEQKGLISVRCANRNSDPNAPKDTRGKVVMELLETERKYVQDLEILQTYMRELQNQKVLSLDTIHYLFGNLNALVDFQRRFLIMVEDMAEKPAKEQRIGLLFVQMEEAFAVYEPYCANYYSAQDLVVQEAPKLQKLADVLNPTYELPSFLIKPVQRICKYPLLMRELVNSTNKDWSCFTEMNDGLEAIKRVAEKVNETQRKHENVQAVEDLKKRIDDNSASIETYGSLLVQDKLGIMNKDTERDMAVFLFEKTLLICKENKDAAKNRLTKSNTIMKKKRRGSLQERLRIPASRILGIHNRSQNGVWLLSIEYKAPEVEVFSLRLRNEEQMKLWEATLNKIKASSRNHVPNTHLYSMPSPTHYGDSASFMDDEDEEDDYYDDELVLDENDSTIIGSTAPAPTRSRSNSISAQLFNTLSGRPKGEVKSRQYQHQMPGMNLSPLPRASASTNTHHHQHHHHYQHPDYGMYPASPPPSHPSSPTSSTRVSTGANNGWHHHHHSLHHRRGDDSPLIEIASKFMSGDIPTPTDEELRQFPLPPAVNRSQSQSAAVGLGVYNTNNSPIPAVPSTNKQQHNRMRSQSSPNIHKAASISAQAAAAAAMMPPQYPLNSARELDNVIRPVASTPRLSDTGLKVKLSYNDGIYAIKAAEDICYAELMHKVEKKIRLIGNLKPQDNLRLKYQDEDGDYITINSDDDVQMAFENRGRSPSVSLYVNV</sequence>
<dbReference type="GO" id="GO:0005634">
    <property type="term" value="C:nucleus"/>
    <property type="evidence" value="ECO:0007669"/>
    <property type="project" value="TreeGrafter"/>
</dbReference>
<dbReference type="Pfam" id="PF06395">
    <property type="entry name" value="CDC24"/>
    <property type="match status" value="1"/>
</dbReference>
<dbReference type="SMART" id="SM00666">
    <property type="entry name" value="PB1"/>
    <property type="match status" value="1"/>
</dbReference>
<dbReference type="Gene3D" id="1.20.900.10">
    <property type="entry name" value="Dbl homology (DH) domain"/>
    <property type="match status" value="1"/>
</dbReference>
<dbReference type="CDD" id="cd00014">
    <property type="entry name" value="CH_SF"/>
    <property type="match status" value="1"/>
</dbReference>
<dbReference type="InterPro" id="IPR010481">
    <property type="entry name" value="Cdc24/Scd1_N"/>
</dbReference>
<protein>
    <recommendedName>
        <fullName evidence="7">Cdc24</fullName>
    </recommendedName>
</protein>
<evidence type="ECO:0000259" key="2">
    <source>
        <dbReference type="PROSITE" id="PS50003"/>
    </source>
</evidence>
<evidence type="ECO:0008006" key="7">
    <source>
        <dbReference type="Google" id="ProtNLM"/>
    </source>
</evidence>
<dbReference type="InterPro" id="IPR053026">
    <property type="entry name" value="CDC42_GEF"/>
</dbReference>
<feature type="compositionally biased region" description="Basic residues" evidence="1">
    <location>
        <begin position="679"/>
        <end position="688"/>
    </location>
</feature>
<dbReference type="SUPFAM" id="SSF54277">
    <property type="entry name" value="CAD &amp; PB1 domains"/>
    <property type="match status" value="1"/>
</dbReference>
<keyword evidence="6" id="KW-1185">Reference proteome</keyword>
<name>A0AAD5K5L9_9FUNG</name>
<dbReference type="PROSITE" id="PS50010">
    <property type="entry name" value="DH_2"/>
    <property type="match status" value="1"/>
</dbReference>
<dbReference type="PANTHER" id="PTHR47339:SF1">
    <property type="entry name" value="CELL DIVISION CONTROL PROTEIN 24"/>
    <property type="match status" value="1"/>
</dbReference>
<feature type="domain" description="DH" evidence="3">
    <location>
        <begin position="253"/>
        <end position="427"/>
    </location>
</feature>
<dbReference type="Pfam" id="PF00564">
    <property type="entry name" value="PB1"/>
    <property type="match status" value="1"/>
</dbReference>
<feature type="domain" description="PB1" evidence="4">
    <location>
        <begin position="858"/>
        <end position="942"/>
    </location>
</feature>
<dbReference type="InterPro" id="IPR001849">
    <property type="entry name" value="PH_domain"/>
</dbReference>
<dbReference type="PANTHER" id="PTHR47339">
    <property type="entry name" value="CELL DIVISION CONTROL PROTEIN 24"/>
    <property type="match status" value="1"/>
</dbReference>
<feature type="compositionally biased region" description="Low complexity" evidence="1">
    <location>
        <begin position="82"/>
        <end position="133"/>
    </location>
</feature>
<dbReference type="InterPro" id="IPR036872">
    <property type="entry name" value="CH_dom_sf"/>
</dbReference>
<reference evidence="5" key="2">
    <citation type="submission" date="2023-02" db="EMBL/GenBank/DDBJ databases">
        <authorList>
            <consortium name="DOE Joint Genome Institute"/>
            <person name="Mondo S.J."/>
            <person name="Chang Y."/>
            <person name="Wang Y."/>
            <person name="Ahrendt S."/>
            <person name="Andreopoulos W."/>
            <person name="Barry K."/>
            <person name="Beard J."/>
            <person name="Benny G.L."/>
            <person name="Blankenship S."/>
            <person name="Bonito G."/>
            <person name="Cuomo C."/>
            <person name="Desiro A."/>
            <person name="Gervers K.A."/>
            <person name="Hundley H."/>
            <person name="Kuo A."/>
            <person name="LaButti K."/>
            <person name="Lang B.F."/>
            <person name="Lipzen A."/>
            <person name="O'Donnell K."/>
            <person name="Pangilinan J."/>
            <person name="Reynolds N."/>
            <person name="Sandor L."/>
            <person name="Smith M.W."/>
            <person name="Tsang A."/>
            <person name="Grigoriev I.V."/>
            <person name="Stajich J.E."/>
            <person name="Spatafora J.W."/>
        </authorList>
    </citation>
    <scope>NUCLEOTIDE SEQUENCE</scope>
    <source>
        <strain evidence="5">RSA 2281</strain>
    </source>
</reference>
<evidence type="ECO:0000259" key="4">
    <source>
        <dbReference type="PROSITE" id="PS51745"/>
    </source>
</evidence>
<dbReference type="SMART" id="SM00325">
    <property type="entry name" value="RhoGEF"/>
    <property type="match status" value="1"/>
</dbReference>
<dbReference type="SUPFAM" id="SSF48065">
    <property type="entry name" value="DBL homology domain (DH-domain)"/>
    <property type="match status" value="1"/>
</dbReference>
<evidence type="ECO:0000313" key="6">
    <source>
        <dbReference type="Proteomes" id="UP001209540"/>
    </source>
</evidence>
<dbReference type="GO" id="GO:0030010">
    <property type="term" value="P:establishment of cell polarity"/>
    <property type="evidence" value="ECO:0007669"/>
    <property type="project" value="TreeGrafter"/>
</dbReference>
<dbReference type="EMBL" id="JAIXMP010000007">
    <property type="protein sequence ID" value="KAI9270562.1"/>
    <property type="molecule type" value="Genomic_DNA"/>
</dbReference>